<feature type="domain" description="HTH tetR-type" evidence="5">
    <location>
        <begin position="1"/>
        <end position="50"/>
    </location>
</feature>
<gene>
    <name evidence="6" type="ORF">IRI77_30060</name>
</gene>
<dbReference type="Gene3D" id="1.10.10.60">
    <property type="entry name" value="Homeodomain-like"/>
    <property type="match status" value="1"/>
</dbReference>
<dbReference type="InterPro" id="IPR023772">
    <property type="entry name" value="DNA-bd_HTH_TetR-type_CS"/>
</dbReference>
<accession>A0A7S7SKF0</accession>
<dbReference type="InterPro" id="IPR036271">
    <property type="entry name" value="Tet_transcr_reg_TetR-rel_C_sf"/>
</dbReference>
<evidence type="ECO:0000256" key="2">
    <source>
        <dbReference type="ARBA" id="ARBA00023125"/>
    </source>
</evidence>
<dbReference type="GO" id="GO:0003700">
    <property type="term" value="F:DNA-binding transcription factor activity"/>
    <property type="evidence" value="ECO:0007669"/>
    <property type="project" value="TreeGrafter"/>
</dbReference>
<dbReference type="PROSITE" id="PS50977">
    <property type="entry name" value="HTH_TETR_2"/>
    <property type="match status" value="1"/>
</dbReference>
<dbReference type="KEGG" id="pfer:IRI77_30060"/>
<keyword evidence="3" id="KW-0804">Transcription</keyword>
<dbReference type="SUPFAM" id="SSF46689">
    <property type="entry name" value="Homeodomain-like"/>
    <property type="match status" value="1"/>
</dbReference>
<dbReference type="EMBL" id="CP063849">
    <property type="protein sequence ID" value="QOY86980.1"/>
    <property type="molecule type" value="Genomic_DNA"/>
</dbReference>
<evidence type="ECO:0000256" key="1">
    <source>
        <dbReference type="ARBA" id="ARBA00023015"/>
    </source>
</evidence>
<keyword evidence="7" id="KW-1185">Reference proteome</keyword>
<keyword evidence="1" id="KW-0805">Transcription regulation</keyword>
<dbReference type="InterPro" id="IPR009057">
    <property type="entry name" value="Homeodomain-like_sf"/>
</dbReference>
<name>A0A7S7SKF0_PALFE</name>
<dbReference type="SUPFAM" id="SSF48498">
    <property type="entry name" value="Tetracyclin repressor-like, C-terminal domain"/>
    <property type="match status" value="1"/>
</dbReference>
<dbReference type="InterPro" id="IPR050109">
    <property type="entry name" value="HTH-type_TetR-like_transc_reg"/>
</dbReference>
<sequence>MELFAQRGFRGTTTRELASAVGVSEPVLYQHFATKRELYTAIVDHMVAEASLTFDASMRKVDGEQDDVGLLMALGEVILGWYLDDPAQIRLLMFSGLEGHELAELWHERATTQFKAFVASYMERRIKDGAFRGFDPQTLSFAFVGPIAHYGLVSTVFRCPLPERPRNEIVREFVDLFLNGIRPRAEGDL</sequence>
<dbReference type="GO" id="GO:0000976">
    <property type="term" value="F:transcription cis-regulatory region binding"/>
    <property type="evidence" value="ECO:0007669"/>
    <property type="project" value="TreeGrafter"/>
</dbReference>
<keyword evidence="2 4" id="KW-0238">DNA-binding</keyword>
<organism evidence="6 7">
    <name type="scientific">Paludibaculum fermentans</name>
    <dbReference type="NCBI Taxonomy" id="1473598"/>
    <lineage>
        <taxon>Bacteria</taxon>
        <taxon>Pseudomonadati</taxon>
        <taxon>Acidobacteriota</taxon>
        <taxon>Terriglobia</taxon>
        <taxon>Bryobacterales</taxon>
        <taxon>Bryobacteraceae</taxon>
        <taxon>Paludibaculum</taxon>
    </lineage>
</organism>
<evidence type="ECO:0000313" key="6">
    <source>
        <dbReference type="EMBL" id="QOY86980.1"/>
    </source>
</evidence>
<dbReference type="PANTHER" id="PTHR30055:SF234">
    <property type="entry name" value="HTH-TYPE TRANSCRIPTIONAL REGULATOR BETI"/>
    <property type="match status" value="1"/>
</dbReference>
<dbReference type="PROSITE" id="PS01081">
    <property type="entry name" value="HTH_TETR_1"/>
    <property type="match status" value="1"/>
</dbReference>
<evidence type="ECO:0000256" key="4">
    <source>
        <dbReference type="PROSITE-ProRule" id="PRU00335"/>
    </source>
</evidence>
<dbReference type="AlphaFoldDB" id="A0A7S7SKF0"/>
<dbReference type="PANTHER" id="PTHR30055">
    <property type="entry name" value="HTH-TYPE TRANSCRIPTIONAL REGULATOR RUTR"/>
    <property type="match status" value="1"/>
</dbReference>
<proteinExistence type="predicted"/>
<evidence type="ECO:0000256" key="3">
    <source>
        <dbReference type="ARBA" id="ARBA00023163"/>
    </source>
</evidence>
<dbReference type="InterPro" id="IPR001647">
    <property type="entry name" value="HTH_TetR"/>
</dbReference>
<reference evidence="6 7" key="1">
    <citation type="submission" date="2020-10" db="EMBL/GenBank/DDBJ databases">
        <title>Complete genome sequence of Paludibaculum fermentans P105T, a facultatively anaerobic acidobacterium capable of dissimilatory Fe(III) reduction.</title>
        <authorList>
            <person name="Dedysh S.N."/>
            <person name="Beletsky A.V."/>
            <person name="Kulichevskaya I.S."/>
            <person name="Mardanov A.V."/>
            <person name="Ravin N.V."/>
        </authorList>
    </citation>
    <scope>NUCLEOTIDE SEQUENCE [LARGE SCALE GENOMIC DNA]</scope>
    <source>
        <strain evidence="6 7">P105</strain>
    </source>
</reference>
<feature type="DNA-binding region" description="H-T-H motif" evidence="4">
    <location>
        <begin position="13"/>
        <end position="32"/>
    </location>
</feature>
<evidence type="ECO:0000313" key="7">
    <source>
        <dbReference type="Proteomes" id="UP000593892"/>
    </source>
</evidence>
<dbReference type="Pfam" id="PF00440">
    <property type="entry name" value="TetR_N"/>
    <property type="match status" value="1"/>
</dbReference>
<dbReference type="Proteomes" id="UP000593892">
    <property type="component" value="Chromosome"/>
</dbReference>
<dbReference type="Gene3D" id="1.10.357.10">
    <property type="entry name" value="Tetracycline Repressor, domain 2"/>
    <property type="match status" value="1"/>
</dbReference>
<protein>
    <submittedName>
        <fullName evidence="6">TetR/AcrR family transcriptional regulator</fullName>
    </submittedName>
</protein>
<evidence type="ECO:0000259" key="5">
    <source>
        <dbReference type="PROSITE" id="PS50977"/>
    </source>
</evidence>